<organism evidence="1 2">
    <name type="scientific">Marinococcus halophilus</name>
    <dbReference type="NCBI Taxonomy" id="1371"/>
    <lineage>
        <taxon>Bacteria</taxon>
        <taxon>Bacillati</taxon>
        <taxon>Bacillota</taxon>
        <taxon>Bacilli</taxon>
        <taxon>Bacillales</taxon>
        <taxon>Bacillaceae</taxon>
        <taxon>Marinococcus</taxon>
    </lineage>
</organism>
<comment type="caution">
    <text evidence="1">The sequence shown here is derived from an EMBL/GenBank/DDBJ whole genome shotgun (WGS) entry which is preliminary data.</text>
</comment>
<gene>
    <name evidence="1" type="ORF">MHA01_10820</name>
</gene>
<name>A0A510Y6T2_MARHA</name>
<dbReference type="RefSeq" id="WP_079476296.1">
    <property type="nucleotide sequence ID" value="NZ_BJUN01000005.1"/>
</dbReference>
<reference evidence="1 2" key="1">
    <citation type="submission" date="2019-07" db="EMBL/GenBank/DDBJ databases">
        <title>Whole genome shotgun sequence of Marinococcus halophilus NBRC 102359.</title>
        <authorList>
            <person name="Hosoyama A."/>
            <person name="Uohara A."/>
            <person name="Ohji S."/>
            <person name="Ichikawa N."/>
        </authorList>
    </citation>
    <scope>NUCLEOTIDE SEQUENCE [LARGE SCALE GENOMIC DNA]</scope>
    <source>
        <strain evidence="1 2">NBRC 102359</strain>
    </source>
</reference>
<dbReference type="AlphaFoldDB" id="A0A510Y6T2"/>
<dbReference type="Proteomes" id="UP000321051">
    <property type="component" value="Unassembled WGS sequence"/>
</dbReference>
<protein>
    <submittedName>
        <fullName evidence="1">Uncharacterized protein</fullName>
    </submittedName>
</protein>
<evidence type="ECO:0000313" key="1">
    <source>
        <dbReference type="EMBL" id="GEK58177.1"/>
    </source>
</evidence>
<keyword evidence="2" id="KW-1185">Reference proteome</keyword>
<dbReference type="EMBL" id="BJUN01000005">
    <property type="protein sequence ID" value="GEK58177.1"/>
    <property type="molecule type" value="Genomic_DNA"/>
</dbReference>
<proteinExistence type="predicted"/>
<evidence type="ECO:0000313" key="2">
    <source>
        <dbReference type="Proteomes" id="UP000321051"/>
    </source>
</evidence>
<sequence>MWLELNEEQIIVFEAAKLSSKTYGYARGGTVTEAHTEFFSPVSEHEIDTSSKERHGMLLEVFQTFFTILEIFK</sequence>
<accession>A0A510Y6T2</accession>